<accession>A0A9W9EVY9</accession>
<evidence type="ECO:0000256" key="4">
    <source>
        <dbReference type="ARBA" id="ARBA00023008"/>
    </source>
</evidence>
<dbReference type="Pfam" id="PF00264">
    <property type="entry name" value="Tyrosinase"/>
    <property type="match status" value="2"/>
</dbReference>
<evidence type="ECO:0000256" key="3">
    <source>
        <dbReference type="ARBA" id="ARBA00022723"/>
    </source>
</evidence>
<comment type="catalytic activity">
    <reaction evidence="6">
        <text>2 L-dopa + O2 = 2 L-dopaquinone + 2 H2O</text>
        <dbReference type="Rhea" id="RHEA:34287"/>
        <dbReference type="ChEBI" id="CHEBI:15377"/>
        <dbReference type="ChEBI" id="CHEBI:15379"/>
        <dbReference type="ChEBI" id="CHEBI:57504"/>
        <dbReference type="ChEBI" id="CHEBI:57924"/>
        <dbReference type="EC" id="1.14.18.1"/>
    </reaction>
</comment>
<proteinExistence type="inferred from homology"/>
<keyword evidence="4" id="KW-0186">Copper</keyword>
<evidence type="ECO:0000256" key="7">
    <source>
        <dbReference type="ARBA" id="ARBA00048881"/>
    </source>
</evidence>
<dbReference type="PROSITE" id="PS00497">
    <property type="entry name" value="TYROSINASE_1"/>
    <property type="match status" value="1"/>
</dbReference>
<dbReference type="RefSeq" id="XP_056470911.1">
    <property type="nucleotide sequence ID" value="XM_056620105.1"/>
</dbReference>
<dbReference type="PANTHER" id="PTHR11474">
    <property type="entry name" value="TYROSINASE FAMILY MEMBER"/>
    <property type="match status" value="1"/>
</dbReference>
<dbReference type="PANTHER" id="PTHR11474:SF76">
    <property type="entry name" value="SHKT DOMAIN-CONTAINING PROTEIN"/>
    <property type="match status" value="1"/>
</dbReference>
<keyword evidence="11" id="KW-1185">Reference proteome</keyword>
<dbReference type="GeneID" id="81359084"/>
<dbReference type="Gene3D" id="1.10.1280.10">
    <property type="entry name" value="Di-copper center containing domain from catechol oxidase"/>
    <property type="match status" value="1"/>
</dbReference>
<dbReference type="Proteomes" id="UP001149074">
    <property type="component" value="Unassembled WGS sequence"/>
</dbReference>
<dbReference type="InterPro" id="IPR008922">
    <property type="entry name" value="Di-copper_centre_dom_sf"/>
</dbReference>
<dbReference type="Gene3D" id="2.60.310.20">
    <property type="match status" value="1"/>
</dbReference>
<dbReference type="SUPFAM" id="SSF48056">
    <property type="entry name" value="Di-copper centre-containing domain"/>
    <property type="match status" value="1"/>
</dbReference>
<comment type="catalytic activity">
    <reaction evidence="7">
        <text>L-tyrosine + O2 = L-dopaquinone + H2O</text>
        <dbReference type="Rhea" id="RHEA:18117"/>
        <dbReference type="ChEBI" id="CHEBI:15377"/>
        <dbReference type="ChEBI" id="CHEBI:15379"/>
        <dbReference type="ChEBI" id="CHEBI:57924"/>
        <dbReference type="ChEBI" id="CHEBI:58315"/>
        <dbReference type="EC" id="1.14.18.1"/>
    </reaction>
</comment>
<organism evidence="10 11">
    <name type="scientific">Penicillium argentinense</name>
    <dbReference type="NCBI Taxonomy" id="1131581"/>
    <lineage>
        <taxon>Eukaryota</taxon>
        <taxon>Fungi</taxon>
        <taxon>Dikarya</taxon>
        <taxon>Ascomycota</taxon>
        <taxon>Pezizomycotina</taxon>
        <taxon>Eurotiomycetes</taxon>
        <taxon>Eurotiomycetidae</taxon>
        <taxon>Eurotiales</taxon>
        <taxon>Aspergillaceae</taxon>
        <taxon>Penicillium</taxon>
    </lineage>
</organism>
<dbReference type="GO" id="GO:0042438">
    <property type="term" value="P:melanin biosynthetic process"/>
    <property type="evidence" value="ECO:0007669"/>
    <property type="project" value="UniProtKB-KW"/>
</dbReference>
<feature type="region of interest" description="Disordered" evidence="8">
    <location>
        <begin position="804"/>
        <end position="827"/>
    </location>
</feature>
<dbReference type="InterPro" id="IPR050316">
    <property type="entry name" value="Tyrosinase/Hemocyanin"/>
</dbReference>
<dbReference type="AlphaFoldDB" id="A0A9W9EVY9"/>
<evidence type="ECO:0000256" key="5">
    <source>
        <dbReference type="ARBA" id="ARBA00023101"/>
    </source>
</evidence>
<gene>
    <name evidence="10" type="ORF">N7532_007613</name>
</gene>
<reference evidence="10" key="1">
    <citation type="submission" date="2022-11" db="EMBL/GenBank/DDBJ databases">
        <authorList>
            <person name="Petersen C."/>
        </authorList>
    </citation>
    <scope>NUCLEOTIDE SEQUENCE</scope>
    <source>
        <strain evidence="10">IBT 30761</strain>
    </source>
</reference>
<evidence type="ECO:0000259" key="9">
    <source>
        <dbReference type="PROSITE" id="PS00497"/>
    </source>
</evidence>
<feature type="domain" description="Tyrosinase copper-binding" evidence="9">
    <location>
        <begin position="102"/>
        <end position="119"/>
    </location>
</feature>
<feature type="compositionally biased region" description="Basic and acidic residues" evidence="8">
    <location>
        <begin position="804"/>
        <end position="813"/>
    </location>
</feature>
<dbReference type="GO" id="GO:0004503">
    <property type="term" value="F:tyrosinase activity"/>
    <property type="evidence" value="ECO:0007669"/>
    <property type="project" value="UniProtKB-EC"/>
</dbReference>
<name>A0A9W9EVY9_9EURO</name>
<protein>
    <recommendedName>
        <fullName evidence="2">tyrosinase</fullName>
        <ecNumber evidence="2">1.14.18.1</ecNumber>
    </recommendedName>
</protein>
<evidence type="ECO:0000256" key="1">
    <source>
        <dbReference type="ARBA" id="ARBA00009928"/>
    </source>
</evidence>
<comment type="similarity">
    <text evidence="1">Belongs to the tyrosinase family.</text>
</comment>
<evidence type="ECO:0000256" key="8">
    <source>
        <dbReference type="SAM" id="MobiDB-lite"/>
    </source>
</evidence>
<evidence type="ECO:0000313" key="10">
    <source>
        <dbReference type="EMBL" id="KAJ5088929.1"/>
    </source>
</evidence>
<keyword evidence="5" id="KW-0470">Melanin biosynthesis</keyword>
<keyword evidence="3" id="KW-0479">Metal-binding</keyword>
<reference evidence="10" key="2">
    <citation type="journal article" date="2023" name="IMA Fungus">
        <title>Comparative genomic study of the Penicillium genus elucidates a diverse pangenome and 15 lateral gene transfer events.</title>
        <authorList>
            <person name="Petersen C."/>
            <person name="Sorensen T."/>
            <person name="Nielsen M.R."/>
            <person name="Sondergaard T.E."/>
            <person name="Sorensen J.L."/>
            <person name="Fitzpatrick D.A."/>
            <person name="Frisvad J.C."/>
            <person name="Nielsen K.L."/>
        </authorList>
    </citation>
    <scope>NUCLEOTIDE SEQUENCE</scope>
    <source>
        <strain evidence="10">IBT 30761</strain>
    </source>
</reference>
<evidence type="ECO:0000313" key="11">
    <source>
        <dbReference type="Proteomes" id="UP001149074"/>
    </source>
</evidence>
<comment type="caution">
    <text evidence="10">The sequence shown here is derived from an EMBL/GenBank/DDBJ whole genome shotgun (WGS) entry which is preliminary data.</text>
</comment>
<sequence>MKINNKYTTTPRHEEYYVKGATGGKDPNGEIPARRNIHDLYKSYPNQWQLYLLALRKWYDQPADQLKSYFQIAGIHGMPYRPWNEDPTQKIGSGQTIGYCTHTTVLFPSWHRPYLVLYEQRMQEVMRESILPGIPASERDKWEKEIDLFRIPYWDWAKPTPPVGGMSKEEERKVAQAWLPPSSWKQTVDITIPGHQGSIDNPLYTFVVPGGKRMADYGVGNIKTDDPDFVPYGESAGLSRCPEYKYFNRVTYDDPDDGYDGPQFTAQGEETKEYKESQQYKKEHQDYLTKYLATLDPKREVKDTADWPKKWRDGEIRNEMVYTYFQTLPWATLLPPTNKKEDQEKFTKFNKNHRAAENIYRLFSYTANYDNFATAGGIPDISGGKLPEGQWYQSLEQIHNSVHWWVGGVNNGHMAQVPVASFDPFFWLHHANIERFYCLWQFLHPEEWFVKRHEPMADTTGALIDEQGNHVQDKEKAAKRWIGPETELHPFKKDATTYLTSDLVRHHNNFNYTYPELQKRGRSDGQIKQDVWAEINETYSPYRKELLGNDRDEDMEVVVNIEYNKYLFHGKPYAIKLYLMRGDKKDPSNEEISEMFNFSAPGVVAGKVVCSNCVRQEQSEMKCRAQMTITHLKPYFQMIDPRLNINDGKAIETFLKKRLYSIIWATSGRPLGCQLGDNSEKDPIRISVAATTATYNKDPTKQTTFNPFKTFESLAGSIADLLVVPPGALILSVTGSAIGVLNASGEVVDFTGKIVSKSLGDLTGIVNKDFGDMVEAFGGSLTTLATGVTGGTAGILGGITSADSSKKNDDKGSGGRGGGIFGGGGLF</sequence>
<dbReference type="OrthoDB" id="1658288at2759"/>
<dbReference type="InterPro" id="IPR002227">
    <property type="entry name" value="Tyrosinase_Cu-bd"/>
</dbReference>
<feature type="compositionally biased region" description="Gly residues" evidence="8">
    <location>
        <begin position="814"/>
        <end position="827"/>
    </location>
</feature>
<dbReference type="GO" id="GO:0046872">
    <property type="term" value="F:metal ion binding"/>
    <property type="evidence" value="ECO:0007669"/>
    <property type="project" value="UniProtKB-KW"/>
</dbReference>
<dbReference type="EC" id="1.14.18.1" evidence="2"/>
<evidence type="ECO:0000256" key="2">
    <source>
        <dbReference type="ARBA" id="ARBA00011906"/>
    </source>
</evidence>
<evidence type="ECO:0000256" key="6">
    <source>
        <dbReference type="ARBA" id="ARBA00048233"/>
    </source>
</evidence>
<dbReference type="EMBL" id="JAPQKI010000009">
    <property type="protein sequence ID" value="KAJ5088929.1"/>
    <property type="molecule type" value="Genomic_DNA"/>
</dbReference>